<dbReference type="AlphaFoldDB" id="A0A6A4GB69"/>
<accession>A0A6A4GB69</accession>
<keyword evidence="2" id="KW-1185">Reference proteome</keyword>
<feature type="non-terminal residue" evidence="1">
    <location>
        <position position="1"/>
    </location>
</feature>
<proteinExistence type="predicted"/>
<name>A0A6A4GB69_9AGAR</name>
<protein>
    <submittedName>
        <fullName evidence="1">Uncharacterized protein</fullName>
    </submittedName>
</protein>
<dbReference type="Proteomes" id="UP000799118">
    <property type="component" value="Unassembled WGS sequence"/>
</dbReference>
<sequence>RFRNVPTFRRGTIRRFMENISELKKMAARDFEDVLECAPPCFEGLFASVSQEIDDLVQDLLAQMATWHAYAKLRLHTDLTLESFEVATIELGQLFRTFASKTAESFDTRLLPREVAAAARRKAKKNTTNVNSTSAPDRKLFNLNTYKFHALGDYPWTIREFGTTDSYSTQPV</sequence>
<gene>
    <name evidence="1" type="ORF">BT96DRAFT_763105</name>
</gene>
<dbReference type="OrthoDB" id="3269417at2759"/>
<evidence type="ECO:0000313" key="2">
    <source>
        <dbReference type="Proteomes" id="UP000799118"/>
    </source>
</evidence>
<feature type="non-terminal residue" evidence="1">
    <location>
        <position position="172"/>
    </location>
</feature>
<organism evidence="1 2">
    <name type="scientific">Gymnopus androsaceus JB14</name>
    <dbReference type="NCBI Taxonomy" id="1447944"/>
    <lineage>
        <taxon>Eukaryota</taxon>
        <taxon>Fungi</taxon>
        <taxon>Dikarya</taxon>
        <taxon>Basidiomycota</taxon>
        <taxon>Agaricomycotina</taxon>
        <taxon>Agaricomycetes</taxon>
        <taxon>Agaricomycetidae</taxon>
        <taxon>Agaricales</taxon>
        <taxon>Marasmiineae</taxon>
        <taxon>Omphalotaceae</taxon>
        <taxon>Gymnopus</taxon>
    </lineage>
</organism>
<reference evidence="1" key="1">
    <citation type="journal article" date="2019" name="Environ. Microbiol.">
        <title>Fungal ecological strategies reflected in gene transcription - a case study of two litter decomposers.</title>
        <authorList>
            <person name="Barbi F."/>
            <person name="Kohler A."/>
            <person name="Barry K."/>
            <person name="Baskaran P."/>
            <person name="Daum C."/>
            <person name="Fauchery L."/>
            <person name="Ihrmark K."/>
            <person name="Kuo A."/>
            <person name="LaButti K."/>
            <person name="Lipzen A."/>
            <person name="Morin E."/>
            <person name="Grigoriev I.V."/>
            <person name="Henrissat B."/>
            <person name="Lindahl B."/>
            <person name="Martin F."/>
        </authorList>
    </citation>
    <scope>NUCLEOTIDE SEQUENCE</scope>
    <source>
        <strain evidence="1">JB14</strain>
    </source>
</reference>
<evidence type="ECO:0000313" key="1">
    <source>
        <dbReference type="EMBL" id="KAE9382734.1"/>
    </source>
</evidence>
<dbReference type="EMBL" id="ML771053">
    <property type="protein sequence ID" value="KAE9382734.1"/>
    <property type="molecule type" value="Genomic_DNA"/>
</dbReference>